<feature type="compositionally biased region" description="Basic and acidic residues" evidence="1">
    <location>
        <begin position="37"/>
        <end position="55"/>
    </location>
</feature>
<evidence type="ECO:0000256" key="1">
    <source>
        <dbReference type="SAM" id="MobiDB-lite"/>
    </source>
</evidence>
<dbReference type="AlphaFoldDB" id="A0A3P8J1D9"/>
<feature type="region of interest" description="Disordered" evidence="1">
    <location>
        <begin position="34"/>
        <end position="55"/>
    </location>
</feature>
<name>A0A3P8J1D9_9TREM</name>
<organism evidence="2 3">
    <name type="scientific">Schistosoma mattheei</name>
    <dbReference type="NCBI Taxonomy" id="31246"/>
    <lineage>
        <taxon>Eukaryota</taxon>
        <taxon>Metazoa</taxon>
        <taxon>Spiralia</taxon>
        <taxon>Lophotrochozoa</taxon>
        <taxon>Platyhelminthes</taxon>
        <taxon>Trematoda</taxon>
        <taxon>Digenea</taxon>
        <taxon>Strigeidida</taxon>
        <taxon>Schistosomatoidea</taxon>
        <taxon>Schistosomatidae</taxon>
        <taxon>Schistosoma</taxon>
    </lineage>
</organism>
<evidence type="ECO:0000313" key="2">
    <source>
        <dbReference type="EMBL" id="VDP63763.1"/>
    </source>
</evidence>
<keyword evidence="3" id="KW-1185">Reference proteome</keyword>
<dbReference type="Proteomes" id="UP000269396">
    <property type="component" value="Unassembled WGS sequence"/>
</dbReference>
<gene>
    <name evidence="2" type="ORF">SMTD_LOCUS13537</name>
</gene>
<accession>A0A3P8J1D9</accession>
<dbReference type="EMBL" id="UZAL01033618">
    <property type="protein sequence ID" value="VDP63763.1"/>
    <property type="molecule type" value="Genomic_DNA"/>
</dbReference>
<evidence type="ECO:0000313" key="3">
    <source>
        <dbReference type="Proteomes" id="UP000269396"/>
    </source>
</evidence>
<reference evidence="2 3" key="1">
    <citation type="submission" date="2018-11" db="EMBL/GenBank/DDBJ databases">
        <authorList>
            <consortium name="Pathogen Informatics"/>
        </authorList>
    </citation>
    <scope>NUCLEOTIDE SEQUENCE [LARGE SCALE GENOMIC DNA]</scope>
    <source>
        <strain>Denwood</strain>
        <strain evidence="3">Zambia</strain>
    </source>
</reference>
<protein>
    <submittedName>
        <fullName evidence="2">Uncharacterized protein</fullName>
    </submittedName>
</protein>
<sequence>MFSSWSKSTIKSSQFRLRRDFLLNFVLDEIGGTESQVSHKEDEREPEQGWREYDF</sequence>
<proteinExistence type="predicted"/>